<evidence type="ECO:0000313" key="2">
    <source>
        <dbReference type="RefSeq" id="XP_009804263.1"/>
    </source>
</evidence>
<dbReference type="AlphaFoldDB" id="A0A1U7YMC2"/>
<keyword evidence="1" id="KW-1185">Reference proteome</keyword>
<dbReference type="Proteomes" id="UP000189701">
    <property type="component" value="Unplaced"/>
</dbReference>
<dbReference type="RefSeq" id="XP_009804263.1">
    <property type="nucleotide sequence ID" value="XM_009805961.1"/>
</dbReference>
<name>A0A1U7YMC2_NICSY</name>
<accession>A0A1U7YMC2</accession>
<proteinExistence type="predicted"/>
<reference evidence="1" key="1">
    <citation type="journal article" date="2013" name="Genome Biol.">
        <title>Reference genomes and transcriptomes of Nicotiana sylvestris and Nicotiana tomentosiformis.</title>
        <authorList>
            <person name="Sierro N."/>
            <person name="Battey J.N."/>
            <person name="Ouadi S."/>
            <person name="Bovet L."/>
            <person name="Goepfert S."/>
            <person name="Bakaher N."/>
            <person name="Peitsch M.C."/>
            <person name="Ivanov N.V."/>
        </authorList>
    </citation>
    <scope>NUCLEOTIDE SEQUENCE [LARGE SCALE GENOMIC DNA]</scope>
</reference>
<evidence type="ECO:0000313" key="1">
    <source>
        <dbReference type="Proteomes" id="UP000189701"/>
    </source>
</evidence>
<gene>
    <name evidence="2" type="primary">LOC104249525</name>
</gene>
<sequence>MVSPAPFAANLIWHFEWKPMDRDDVDLTEKFESTESSHQS</sequence>
<organism evidence="1 2">
    <name type="scientific">Nicotiana sylvestris</name>
    <name type="common">Wood tobacco</name>
    <name type="synonym">South American tobacco</name>
    <dbReference type="NCBI Taxonomy" id="4096"/>
    <lineage>
        <taxon>Eukaryota</taxon>
        <taxon>Viridiplantae</taxon>
        <taxon>Streptophyta</taxon>
        <taxon>Embryophyta</taxon>
        <taxon>Tracheophyta</taxon>
        <taxon>Spermatophyta</taxon>
        <taxon>Magnoliopsida</taxon>
        <taxon>eudicotyledons</taxon>
        <taxon>Gunneridae</taxon>
        <taxon>Pentapetalae</taxon>
        <taxon>asterids</taxon>
        <taxon>lamiids</taxon>
        <taxon>Solanales</taxon>
        <taxon>Solanaceae</taxon>
        <taxon>Nicotianoideae</taxon>
        <taxon>Nicotianeae</taxon>
        <taxon>Nicotiana</taxon>
    </lineage>
</organism>
<protein>
    <submittedName>
        <fullName evidence="2">Uncharacterized protein LOC104249525</fullName>
    </submittedName>
</protein>
<reference evidence="2" key="2">
    <citation type="submission" date="2025-08" db="UniProtKB">
        <authorList>
            <consortium name="RefSeq"/>
        </authorList>
    </citation>
    <scope>IDENTIFICATION</scope>
    <source>
        <tissue evidence="2">Leaf</tissue>
    </source>
</reference>